<dbReference type="InterPro" id="IPR001130">
    <property type="entry name" value="TatD-like"/>
</dbReference>
<organism evidence="2 3">
    <name type="scientific">Pediococcus stilesii</name>
    <dbReference type="NCBI Taxonomy" id="331679"/>
    <lineage>
        <taxon>Bacteria</taxon>
        <taxon>Bacillati</taxon>
        <taxon>Bacillota</taxon>
        <taxon>Bacilli</taxon>
        <taxon>Lactobacillales</taxon>
        <taxon>Lactobacillaceae</taxon>
        <taxon>Pediococcus</taxon>
    </lineage>
</organism>
<feature type="binding site" evidence="1">
    <location>
        <position position="143"/>
    </location>
    <ligand>
        <name>a divalent metal cation</name>
        <dbReference type="ChEBI" id="CHEBI:60240"/>
        <label>2</label>
    </ligand>
</feature>
<name>A0A0R2KYX3_9LACO</name>
<dbReference type="PIRSF" id="PIRSF005902">
    <property type="entry name" value="DNase_TatD"/>
    <property type="match status" value="1"/>
</dbReference>
<keyword evidence="3" id="KW-1185">Reference proteome</keyword>
<dbReference type="Pfam" id="PF01026">
    <property type="entry name" value="TatD_DNase"/>
    <property type="match status" value="1"/>
</dbReference>
<dbReference type="SUPFAM" id="SSF51556">
    <property type="entry name" value="Metallo-dependent hydrolases"/>
    <property type="match status" value="1"/>
</dbReference>
<evidence type="ECO:0000313" key="3">
    <source>
        <dbReference type="Proteomes" id="UP000051859"/>
    </source>
</evidence>
<protein>
    <submittedName>
        <fullName evidence="2">Mg-dependent DNase TatD</fullName>
    </submittedName>
</protein>
<accession>A0A0R2KYX3</accession>
<feature type="binding site" evidence="1">
    <location>
        <position position="121"/>
    </location>
    <ligand>
        <name>a divalent metal cation</name>
        <dbReference type="ChEBI" id="CHEBI:60240"/>
        <label>2</label>
    </ligand>
</feature>
<feature type="binding site" evidence="1">
    <location>
        <position position="14"/>
    </location>
    <ligand>
        <name>a divalent metal cation</name>
        <dbReference type="ChEBI" id="CHEBI:60240"/>
        <label>1</label>
    </ligand>
</feature>
<dbReference type="AlphaFoldDB" id="A0A0R2KYX3"/>
<dbReference type="PATRIC" id="fig|331679.3.peg.1034"/>
<dbReference type="EMBL" id="JQBX01000003">
    <property type="protein sequence ID" value="KRN94747.1"/>
    <property type="molecule type" value="Genomic_DNA"/>
</dbReference>
<evidence type="ECO:0000256" key="1">
    <source>
        <dbReference type="PIRSR" id="PIRSR005902-1"/>
    </source>
</evidence>
<evidence type="ECO:0000313" key="2">
    <source>
        <dbReference type="EMBL" id="KRN94747.1"/>
    </source>
</evidence>
<reference evidence="2 3" key="1">
    <citation type="journal article" date="2015" name="Genome Announc.">
        <title>Expanding the biotechnology potential of lactobacilli through comparative genomics of 213 strains and associated genera.</title>
        <authorList>
            <person name="Sun Z."/>
            <person name="Harris H.M."/>
            <person name="McCann A."/>
            <person name="Guo C."/>
            <person name="Argimon S."/>
            <person name="Zhang W."/>
            <person name="Yang X."/>
            <person name="Jeffery I.B."/>
            <person name="Cooney J.C."/>
            <person name="Kagawa T.F."/>
            <person name="Liu W."/>
            <person name="Song Y."/>
            <person name="Salvetti E."/>
            <person name="Wrobel A."/>
            <person name="Rasinkangas P."/>
            <person name="Parkhill J."/>
            <person name="Rea M.C."/>
            <person name="O'Sullivan O."/>
            <person name="Ritari J."/>
            <person name="Douillard F.P."/>
            <person name="Paul Ross R."/>
            <person name="Yang R."/>
            <person name="Briner A.E."/>
            <person name="Felis G.E."/>
            <person name="de Vos W.M."/>
            <person name="Barrangou R."/>
            <person name="Klaenhammer T.R."/>
            <person name="Caufield P.W."/>
            <person name="Cui Y."/>
            <person name="Zhang H."/>
            <person name="O'Toole P.W."/>
        </authorList>
    </citation>
    <scope>NUCLEOTIDE SEQUENCE [LARGE SCALE GENOMIC DNA]</scope>
    <source>
        <strain evidence="2 3">DSM 18001</strain>
    </source>
</reference>
<sequence length="245" mass="28403">MEAPLLQIIDAHTHADNSDFIQMLQVDQVYATINCASPREFNDHFKAIGDSKRLLLSAGIHPWKVNQIQWNEMQPIFDQVPIIGEIGLDNVWTTNPVELQKVILKKHLSYALQSQKPVIIHAKGQELETLKILKTYPNRYLIHWYSSERYVQDFLNLGCYFSIGPSFETEASVQKLLYMIPFDRVLIESDGLESIAWALNRPFKIKSYAPFMESMVERLAQVHHVPVLKMEQQLIQNLHSFWGIQ</sequence>
<dbReference type="GO" id="GO:0046872">
    <property type="term" value="F:metal ion binding"/>
    <property type="evidence" value="ECO:0007669"/>
    <property type="project" value="UniProtKB-KW"/>
</dbReference>
<dbReference type="Proteomes" id="UP000051859">
    <property type="component" value="Unassembled WGS sequence"/>
</dbReference>
<feature type="binding site" evidence="1">
    <location>
        <position position="190"/>
    </location>
    <ligand>
        <name>a divalent metal cation</name>
        <dbReference type="ChEBI" id="CHEBI:60240"/>
        <label>1</label>
    </ligand>
</feature>
<comment type="caution">
    <text evidence="2">The sequence shown here is derived from an EMBL/GenBank/DDBJ whole genome shotgun (WGS) entry which is preliminary data.</text>
</comment>
<dbReference type="PANTHER" id="PTHR46124">
    <property type="entry name" value="D-AMINOACYL-TRNA DEACYLASE"/>
    <property type="match status" value="1"/>
</dbReference>
<dbReference type="GO" id="GO:0016788">
    <property type="term" value="F:hydrolase activity, acting on ester bonds"/>
    <property type="evidence" value="ECO:0007669"/>
    <property type="project" value="InterPro"/>
</dbReference>
<dbReference type="Gene3D" id="3.20.20.140">
    <property type="entry name" value="Metal-dependent hydrolases"/>
    <property type="match status" value="1"/>
</dbReference>
<keyword evidence="1" id="KW-0479">Metal-binding</keyword>
<feature type="binding site" evidence="1">
    <location>
        <position position="85"/>
    </location>
    <ligand>
        <name>a divalent metal cation</name>
        <dbReference type="ChEBI" id="CHEBI:60240"/>
        <label>1</label>
    </ligand>
</feature>
<dbReference type="PANTHER" id="PTHR46124:SF2">
    <property type="entry name" value="D-AMINOACYL-TRNA DEACYLASE"/>
    <property type="match status" value="1"/>
</dbReference>
<feature type="binding site" evidence="1">
    <location>
        <position position="12"/>
    </location>
    <ligand>
        <name>a divalent metal cation</name>
        <dbReference type="ChEBI" id="CHEBI:60240"/>
        <label>1</label>
    </ligand>
</feature>
<proteinExistence type="predicted"/>
<gene>
    <name evidence="2" type="ORF">IV81_GL001023</name>
</gene>
<dbReference type="InterPro" id="IPR032466">
    <property type="entry name" value="Metal_Hydrolase"/>
</dbReference>